<name>A0A031JNV0_9SPHN</name>
<organism evidence="1 2">
    <name type="scientific">Novosphingobium resinovorum</name>
    <dbReference type="NCBI Taxonomy" id="158500"/>
    <lineage>
        <taxon>Bacteria</taxon>
        <taxon>Pseudomonadati</taxon>
        <taxon>Pseudomonadota</taxon>
        <taxon>Alphaproteobacteria</taxon>
        <taxon>Sphingomonadales</taxon>
        <taxon>Sphingomonadaceae</taxon>
        <taxon>Novosphingobium</taxon>
    </lineage>
</organism>
<reference evidence="1 2" key="1">
    <citation type="submission" date="2014-03" db="EMBL/GenBank/DDBJ databases">
        <title>Whole genome sequence of Novosphingobium resinovorum KF1.</title>
        <authorList>
            <person name="Gan H.M."/>
            <person name="Gan H.Y."/>
            <person name="Chew T.H."/>
            <person name="Savka M.A."/>
        </authorList>
    </citation>
    <scope>NUCLEOTIDE SEQUENCE [LARGE SCALE GENOMIC DNA]</scope>
    <source>
        <strain evidence="1 2">KF1</strain>
    </source>
</reference>
<sequence>MTARYLCREARRVAAVRDTLGDPQPDAINGFDYLEIASPDQTLIDVFFVHALPGETDGVPASPPLVAANFSVTGGDRVTGIGVEELIETDGNRIRLRVNAAGDFSTYVLHLVSASGEEEPPQRFDPRLAAIDFLFKAGCPSEFDCAPVHRCPPVVAEEPRIDYLAKDYASFRRVMLDRLAVLMPGWRDRGAADPYLALVETLAYHADRLSYAQDAAGTEAYLGTARSRISLRRHARLVDYRVDEGANARTLVHFGVAAGSAMDGRVLPAGQLVAGMQPGREAVLKTAAQRDAALRSGAAIFETMADVTLWSAHDAIPIHTWSDAACCLPPGALGVTLVDEPRLNLAPGDLLMLLQSADPDTGAATDADPRLRHAVRLTAVRHAVDPVDGTPVCDVAWDEEDALPFALPLDSLSLAGEVRPCALAMANLAPADAGHWEPQATLLPDTARDTDRPYRPQLAHAGVVFAADFAASGPVSGFLAPPAQAPTHAAIRLNDGAQAWDILPDLLGADRFARAAVAEVEHGGTVSLRFGDDRLGVRPALGTRLSVAYRLGGGAAGNVGRDVLRHVALPPHEGIVAVTNPLPAQGGRDREDAAHIRRFAPARVARQDRAVTEADYAAALEELPGVQRAQARIRWTGSWYTVFLIVDRIGGLSATDDPDFAADLFAHLEAKRMAGFDLEVADPVHVPLDIVMHVCVDPDAILADVRQRLERTFSAATAPDGTPGFFHPDRRSFGDPVHASAILAAAVGVEGVRSAMLTRFGRAGAPPIDPVADGVIAPTGPELLRLDNDPDHPDRGRIRFDMEGGR</sequence>
<comment type="caution">
    <text evidence="1">The sequence shown here is derived from an EMBL/GenBank/DDBJ whole genome shotgun (WGS) entry which is preliminary data.</text>
</comment>
<dbReference type="AlphaFoldDB" id="A0A031JNV0"/>
<dbReference type="PATRIC" id="fig|158500.4.peg.4667"/>
<evidence type="ECO:0000313" key="2">
    <source>
        <dbReference type="Proteomes" id="UP000024329"/>
    </source>
</evidence>
<protein>
    <submittedName>
        <fullName evidence="1">Putative phage tail region protein</fullName>
    </submittedName>
</protein>
<dbReference type="eggNOG" id="COG3299">
    <property type="taxonomic scope" value="Bacteria"/>
</dbReference>
<proteinExistence type="predicted"/>
<dbReference type="EMBL" id="JFYZ01000037">
    <property type="protein sequence ID" value="EZP75603.1"/>
    <property type="molecule type" value="Genomic_DNA"/>
</dbReference>
<dbReference type="RefSeq" id="WP_036529075.1">
    <property type="nucleotide sequence ID" value="NZ_JFYZ01000037.1"/>
</dbReference>
<dbReference type="Proteomes" id="UP000024329">
    <property type="component" value="Unassembled WGS sequence"/>
</dbReference>
<accession>A0A031JNV0</accession>
<gene>
    <name evidence="1" type="ORF">BV97_04590</name>
</gene>
<evidence type="ECO:0000313" key="1">
    <source>
        <dbReference type="EMBL" id="EZP75603.1"/>
    </source>
</evidence>